<dbReference type="Proteomes" id="UP001229251">
    <property type="component" value="Unassembled WGS sequence"/>
</dbReference>
<feature type="transmembrane region" description="Helical" evidence="9">
    <location>
        <begin position="121"/>
        <end position="139"/>
    </location>
</feature>
<dbReference type="GO" id="GO:0005886">
    <property type="term" value="C:plasma membrane"/>
    <property type="evidence" value="ECO:0007669"/>
    <property type="project" value="UniProtKB-SubCell"/>
</dbReference>
<dbReference type="GO" id="GO:0016887">
    <property type="term" value="F:ATP hydrolysis activity"/>
    <property type="evidence" value="ECO:0007669"/>
    <property type="project" value="InterPro"/>
</dbReference>
<keyword evidence="8 9" id="KW-0472">Membrane</keyword>
<evidence type="ECO:0000256" key="4">
    <source>
        <dbReference type="ARBA" id="ARBA00022692"/>
    </source>
</evidence>
<dbReference type="InterPro" id="IPR017871">
    <property type="entry name" value="ABC_transporter-like_CS"/>
</dbReference>
<dbReference type="InterPro" id="IPR027417">
    <property type="entry name" value="P-loop_NTPase"/>
</dbReference>
<gene>
    <name evidence="12" type="ORF">QP433_02930</name>
</gene>
<feature type="transmembrane region" description="Helical" evidence="9">
    <location>
        <begin position="46"/>
        <end position="69"/>
    </location>
</feature>
<evidence type="ECO:0000259" key="11">
    <source>
        <dbReference type="PROSITE" id="PS50929"/>
    </source>
</evidence>
<accession>A0AAJ1Q5K9</accession>
<organism evidence="12 13">
    <name type="scientific">Facklamia hominis</name>
    <dbReference type="NCBI Taxonomy" id="178214"/>
    <lineage>
        <taxon>Bacteria</taxon>
        <taxon>Bacillati</taxon>
        <taxon>Bacillota</taxon>
        <taxon>Bacilli</taxon>
        <taxon>Lactobacillales</taxon>
        <taxon>Aerococcaceae</taxon>
        <taxon>Facklamia</taxon>
    </lineage>
</organism>
<evidence type="ECO:0000256" key="3">
    <source>
        <dbReference type="ARBA" id="ARBA00022475"/>
    </source>
</evidence>
<dbReference type="CDD" id="cd18551">
    <property type="entry name" value="ABC_6TM_LmrA_like"/>
    <property type="match status" value="1"/>
</dbReference>
<dbReference type="InterPro" id="IPR036640">
    <property type="entry name" value="ABC1_TM_sf"/>
</dbReference>
<feature type="domain" description="ABC transmembrane type-1" evidence="11">
    <location>
        <begin position="11"/>
        <end position="288"/>
    </location>
</feature>
<evidence type="ECO:0000256" key="6">
    <source>
        <dbReference type="ARBA" id="ARBA00022840"/>
    </source>
</evidence>
<evidence type="ECO:0000256" key="1">
    <source>
        <dbReference type="ARBA" id="ARBA00004651"/>
    </source>
</evidence>
<dbReference type="InterPro" id="IPR003593">
    <property type="entry name" value="AAA+_ATPase"/>
</dbReference>
<evidence type="ECO:0000256" key="9">
    <source>
        <dbReference type="SAM" id="Phobius"/>
    </source>
</evidence>
<dbReference type="Pfam" id="PF00005">
    <property type="entry name" value="ABC_tran"/>
    <property type="match status" value="1"/>
</dbReference>
<dbReference type="InterPro" id="IPR003439">
    <property type="entry name" value="ABC_transporter-like_ATP-bd"/>
</dbReference>
<feature type="transmembrane region" description="Helical" evidence="9">
    <location>
        <begin position="145"/>
        <end position="163"/>
    </location>
</feature>
<evidence type="ECO:0000256" key="5">
    <source>
        <dbReference type="ARBA" id="ARBA00022741"/>
    </source>
</evidence>
<dbReference type="EMBL" id="JASOOE010000004">
    <property type="protein sequence ID" value="MDK7186928.1"/>
    <property type="molecule type" value="Genomic_DNA"/>
</dbReference>
<dbReference type="PANTHER" id="PTHR43394:SF1">
    <property type="entry name" value="ATP-BINDING CASSETTE SUB-FAMILY B MEMBER 10, MITOCHONDRIAL"/>
    <property type="match status" value="1"/>
</dbReference>
<dbReference type="PROSITE" id="PS50893">
    <property type="entry name" value="ABC_TRANSPORTER_2"/>
    <property type="match status" value="1"/>
</dbReference>
<evidence type="ECO:0000259" key="10">
    <source>
        <dbReference type="PROSITE" id="PS50893"/>
    </source>
</evidence>
<name>A0AAJ1Q5K9_9LACT</name>
<dbReference type="Gene3D" id="3.40.50.300">
    <property type="entry name" value="P-loop containing nucleotide triphosphate hydrolases"/>
    <property type="match status" value="1"/>
</dbReference>
<dbReference type="FunFam" id="3.40.50.300:FF:000221">
    <property type="entry name" value="Multidrug ABC transporter ATP-binding protein"/>
    <property type="match status" value="1"/>
</dbReference>
<evidence type="ECO:0000313" key="12">
    <source>
        <dbReference type="EMBL" id="MDK7186928.1"/>
    </source>
</evidence>
<sequence length="556" mass="61627">MKAIRWDLSLIAGIGLTILAALMSVTIPLFLKTMIDGGGHFSLKNIFILLLLFVLQAALAGLGGFLAALNGEKTVESIRSRLNAHLIYLPQSFFDQQESGEFVSRIMTDSQEIREFVTQSLPNFILGIFTIIFSVIALIRLDWKLSLAMVITFPVMLSLLIPISKLSFANAEKFQTSNSRLTSKLITIYKNMAFIKLLTAEDQVSNDFDQANQENFSLAVQKKKIEAFTQPVGLAFLFAAITIVFAYGGYRVSSGAITVGTLMSFLVFTLQLLNPMGGLSDQISSYFRMKGASAKLFSFFEMAKEDVGGDQVFQAGDILIKDVSFAYQDKEIITGLDLVIPRGCRLAIVGPSGSGKSTLTRLLMRLYQPQKGQISINGQEINRIDLYQWRNAISYIAQGSFFISGSLRDNLLFGLKSKPTDQKIHQVLQQVGLSEDLARMDQGLDTPVGEDGNLLSGGQKQRLSIARALLREHSIIIFDEATSNLDADKESVIIQLIKDLPESITVILVAHRLSTVVDADEIIFFDQGRVTGLGSHRALYANHEDYRRYVKEQMIQ</sequence>
<proteinExistence type="predicted"/>
<reference evidence="12" key="1">
    <citation type="submission" date="2023-05" db="EMBL/GenBank/DDBJ databases">
        <title>Cataloging the Phylogenetic Diversity of Human Bladder Bacteria.</title>
        <authorList>
            <person name="Du J."/>
        </authorList>
    </citation>
    <scope>NUCLEOTIDE SEQUENCE</scope>
    <source>
        <strain evidence="12">UMB1231</strain>
    </source>
</reference>
<keyword evidence="2" id="KW-0813">Transport</keyword>
<dbReference type="Gene3D" id="1.20.1560.10">
    <property type="entry name" value="ABC transporter type 1, transmembrane domain"/>
    <property type="match status" value="1"/>
</dbReference>
<keyword evidence="6 12" id="KW-0067">ATP-binding</keyword>
<dbReference type="RefSeq" id="WP_285065498.1">
    <property type="nucleotide sequence ID" value="NZ_JASOOE010000004.1"/>
</dbReference>
<keyword evidence="4 9" id="KW-0812">Transmembrane</keyword>
<dbReference type="SMART" id="SM00382">
    <property type="entry name" value="AAA"/>
    <property type="match status" value="1"/>
</dbReference>
<keyword evidence="7 9" id="KW-1133">Transmembrane helix</keyword>
<evidence type="ECO:0000256" key="8">
    <source>
        <dbReference type="ARBA" id="ARBA00023136"/>
    </source>
</evidence>
<feature type="domain" description="ABC transporter" evidence="10">
    <location>
        <begin position="318"/>
        <end position="552"/>
    </location>
</feature>
<protein>
    <submittedName>
        <fullName evidence="12">ABC transporter ATP-binding protein</fullName>
    </submittedName>
</protein>
<feature type="transmembrane region" description="Helical" evidence="9">
    <location>
        <begin position="7"/>
        <end position="31"/>
    </location>
</feature>
<dbReference type="InterPro" id="IPR011527">
    <property type="entry name" value="ABC1_TM_dom"/>
</dbReference>
<comment type="caution">
    <text evidence="12">The sequence shown here is derived from an EMBL/GenBank/DDBJ whole genome shotgun (WGS) entry which is preliminary data.</text>
</comment>
<dbReference type="SUPFAM" id="SSF52540">
    <property type="entry name" value="P-loop containing nucleoside triphosphate hydrolases"/>
    <property type="match status" value="1"/>
</dbReference>
<dbReference type="GO" id="GO:0005524">
    <property type="term" value="F:ATP binding"/>
    <property type="evidence" value="ECO:0007669"/>
    <property type="project" value="UniProtKB-KW"/>
</dbReference>
<dbReference type="AlphaFoldDB" id="A0AAJ1Q5K9"/>
<dbReference type="SUPFAM" id="SSF90123">
    <property type="entry name" value="ABC transporter transmembrane region"/>
    <property type="match status" value="1"/>
</dbReference>
<dbReference type="Pfam" id="PF00664">
    <property type="entry name" value="ABC_membrane"/>
    <property type="match status" value="1"/>
</dbReference>
<dbReference type="GO" id="GO:0015421">
    <property type="term" value="F:ABC-type oligopeptide transporter activity"/>
    <property type="evidence" value="ECO:0007669"/>
    <property type="project" value="TreeGrafter"/>
</dbReference>
<dbReference type="PROSITE" id="PS50929">
    <property type="entry name" value="ABC_TM1F"/>
    <property type="match status" value="1"/>
</dbReference>
<keyword evidence="5" id="KW-0547">Nucleotide-binding</keyword>
<evidence type="ECO:0000256" key="2">
    <source>
        <dbReference type="ARBA" id="ARBA00022448"/>
    </source>
</evidence>
<keyword evidence="3" id="KW-1003">Cell membrane</keyword>
<dbReference type="InterPro" id="IPR039421">
    <property type="entry name" value="Type_1_exporter"/>
</dbReference>
<feature type="transmembrane region" description="Helical" evidence="9">
    <location>
        <begin position="232"/>
        <end position="250"/>
    </location>
</feature>
<comment type="subcellular location">
    <subcellularLocation>
        <location evidence="1">Cell membrane</location>
        <topology evidence="1">Multi-pass membrane protein</topology>
    </subcellularLocation>
</comment>
<evidence type="ECO:0000313" key="13">
    <source>
        <dbReference type="Proteomes" id="UP001229251"/>
    </source>
</evidence>
<evidence type="ECO:0000256" key="7">
    <source>
        <dbReference type="ARBA" id="ARBA00022989"/>
    </source>
</evidence>
<dbReference type="PANTHER" id="PTHR43394">
    <property type="entry name" value="ATP-DEPENDENT PERMEASE MDL1, MITOCHONDRIAL"/>
    <property type="match status" value="1"/>
</dbReference>
<dbReference type="PROSITE" id="PS00211">
    <property type="entry name" value="ABC_TRANSPORTER_1"/>
    <property type="match status" value="1"/>
</dbReference>